<dbReference type="Gene3D" id="3.40.605.10">
    <property type="entry name" value="Aldehyde Dehydrogenase, Chain A, domain 1"/>
    <property type="match status" value="1"/>
</dbReference>
<dbReference type="AlphaFoldDB" id="A0AAU8ADH0"/>
<dbReference type="Gene3D" id="3.40.309.10">
    <property type="entry name" value="Aldehyde Dehydrogenase, Chain A, domain 2"/>
    <property type="match status" value="1"/>
</dbReference>
<keyword evidence="4 7" id="KW-0521">NADP</keyword>
<dbReference type="CDD" id="cd07079">
    <property type="entry name" value="ALDH_F18-19_ProA-GPR"/>
    <property type="match status" value="1"/>
</dbReference>
<evidence type="ECO:0000256" key="2">
    <source>
        <dbReference type="ARBA" id="ARBA00022605"/>
    </source>
</evidence>
<dbReference type="RefSeq" id="WP_079547765.1">
    <property type="nucleotide sequence ID" value="NZ_CP117826.1"/>
</dbReference>
<dbReference type="PIRSF" id="PIRSF000151">
    <property type="entry name" value="GPR"/>
    <property type="match status" value="1"/>
</dbReference>
<dbReference type="InterPro" id="IPR015590">
    <property type="entry name" value="Aldehyde_DH_dom"/>
</dbReference>
<dbReference type="PROSITE" id="PS01223">
    <property type="entry name" value="PROA"/>
    <property type="match status" value="1"/>
</dbReference>
<dbReference type="Pfam" id="PF00171">
    <property type="entry name" value="Aldedh"/>
    <property type="match status" value="2"/>
</dbReference>
<keyword evidence="3 7" id="KW-0641">Proline biosynthesis</keyword>
<dbReference type="NCBIfam" id="TIGR00407">
    <property type="entry name" value="proA"/>
    <property type="match status" value="1"/>
</dbReference>
<keyword evidence="2 7" id="KW-0028">Amino-acid biosynthesis</keyword>
<comment type="similarity">
    <text evidence="7">Belongs to the gamma-glutamyl phosphate reductase family.</text>
</comment>
<evidence type="ECO:0000256" key="5">
    <source>
        <dbReference type="ARBA" id="ARBA00023002"/>
    </source>
</evidence>
<evidence type="ECO:0000256" key="7">
    <source>
        <dbReference type="HAMAP-Rule" id="MF_00412"/>
    </source>
</evidence>
<organism evidence="9">
    <name type="scientific">Christensenella massiliensis</name>
    <dbReference type="NCBI Taxonomy" id="1805714"/>
    <lineage>
        <taxon>Bacteria</taxon>
        <taxon>Bacillati</taxon>
        <taxon>Bacillota</taxon>
        <taxon>Clostridia</taxon>
        <taxon>Christensenellales</taxon>
        <taxon>Christensenellaceae</taxon>
        <taxon>Christensenella</taxon>
    </lineage>
</organism>
<keyword evidence="5 7" id="KW-0560">Oxidoreductase</keyword>
<dbReference type="InterPro" id="IPR016163">
    <property type="entry name" value="Ald_DH_C"/>
</dbReference>
<comment type="function">
    <text evidence="7">Catalyzes the NADPH-dependent reduction of L-glutamate 5-phosphate into L-glutamate 5-semialdehyde and phosphate. The product spontaneously undergoes cyclization to form 1-pyrroline-5-carboxylate.</text>
</comment>
<dbReference type="EC" id="1.2.1.41" evidence="7"/>
<keyword evidence="7" id="KW-0963">Cytoplasm</keyword>
<dbReference type="PANTHER" id="PTHR11063">
    <property type="entry name" value="GLUTAMATE SEMIALDEHYDE DEHYDROGENASE"/>
    <property type="match status" value="1"/>
</dbReference>
<evidence type="ECO:0000256" key="4">
    <source>
        <dbReference type="ARBA" id="ARBA00022857"/>
    </source>
</evidence>
<dbReference type="InterPro" id="IPR000965">
    <property type="entry name" value="GPR_dom"/>
</dbReference>
<comment type="catalytic activity">
    <reaction evidence="6 7">
        <text>L-glutamate 5-semialdehyde + phosphate + NADP(+) = L-glutamyl 5-phosphate + NADPH + H(+)</text>
        <dbReference type="Rhea" id="RHEA:19541"/>
        <dbReference type="ChEBI" id="CHEBI:15378"/>
        <dbReference type="ChEBI" id="CHEBI:43474"/>
        <dbReference type="ChEBI" id="CHEBI:57783"/>
        <dbReference type="ChEBI" id="CHEBI:58066"/>
        <dbReference type="ChEBI" id="CHEBI:58274"/>
        <dbReference type="ChEBI" id="CHEBI:58349"/>
        <dbReference type="EC" id="1.2.1.41"/>
    </reaction>
</comment>
<dbReference type="HAMAP" id="MF_00412">
    <property type="entry name" value="ProA"/>
    <property type="match status" value="1"/>
</dbReference>
<feature type="domain" description="Aldehyde dehydrogenase" evidence="8">
    <location>
        <begin position="4"/>
        <end position="281"/>
    </location>
</feature>
<dbReference type="PANTHER" id="PTHR11063:SF8">
    <property type="entry name" value="DELTA-1-PYRROLINE-5-CARBOXYLATE SYNTHASE"/>
    <property type="match status" value="1"/>
</dbReference>
<sequence length="412" mass="44031">MGKVIQVAEAAKAAKSAMNRLNTIEKNRILEAMAAGLLSHTEEIMKQNALDVDAAREKGRTPALIDRLALDKKRIQAMAQGLRDVAELPDPIGEIIHATKRPNGLLIAKQRVPMGVIGIIYEARPNVTADAVGLCLKTSNAVVLKGGSEAIHSNTAIADILIRAGEAAGMPKGAVGLITDTSREAVAEMMKLNDLIDVLIPRGGGGLIRSVVQNATIPVIQTGVGNCHIYVDKTADLDMAVSITVNAKTSRPAVCNAAESLLVHREVAAEFLPKVFRALKDKGVEIRGDEMCRKYGAAAAAPEDYDTEYLDYIISVKVVDDVDAAIEHINLHGTGHSEAIVTNDYRNAERFKADVDAAAVYVNASTRFTDGFEFGYGAEIGISTQKLHARGPMGLAELTTTKYVIDGDGQIR</sequence>
<dbReference type="InterPro" id="IPR016161">
    <property type="entry name" value="Ald_DH/histidinol_DH"/>
</dbReference>
<evidence type="ECO:0000313" key="9">
    <source>
        <dbReference type="EMBL" id="XCC63586.1"/>
    </source>
</evidence>
<accession>A0AAU8ADH0</accession>
<protein>
    <recommendedName>
        <fullName evidence="7">Gamma-glutamyl phosphate reductase</fullName>
        <shortName evidence="7">GPR</shortName>
        <ecNumber evidence="7">1.2.1.41</ecNumber>
    </recommendedName>
    <alternativeName>
        <fullName evidence="7">Glutamate-5-semialdehyde dehydrogenase</fullName>
    </alternativeName>
    <alternativeName>
        <fullName evidence="7">Glutamyl-gamma-semialdehyde dehydrogenase</fullName>
        <shortName evidence="7">GSA dehydrogenase</shortName>
    </alternativeName>
</protein>
<dbReference type="InterPro" id="IPR016162">
    <property type="entry name" value="Ald_DH_N"/>
</dbReference>
<gene>
    <name evidence="7" type="primary">proA</name>
    <name evidence="9" type="ORF">PUP29_12165</name>
</gene>
<dbReference type="GO" id="GO:0005737">
    <property type="term" value="C:cytoplasm"/>
    <property type="evidence" value="ECO:0007669"/>
    <property type="project" value="UniProtKB-SubCell"/>
</dbReference>
<dbReference type="GO" id="GO:0004350">
    <property type="term" value="F:glutamate-5-semialdehyde dehydrogenase activity"/>
    <property type="evidence" value="ECO:0007669"/>
    <property type="project" value="UniProtKB-UniRule"/>
</dbReference>
<reference evidence="9" key="1">
    <citation type="submission" date="2023-02" db="EMBL/GenBank/DDBJ databases">
        <title>Gut commensal Christensenella minuta modulates host metabolism via a new class of secondary bile acids.</title>
        <authorList>
            <person name="Liu C."/>
        </authorList>
    </citation>
    <scope>NUCLEOTIDE SEQUENCE</scope>
    <source>
        <strain evidence="9">CA70</strain>
    </source>
</reference>
<name>A0AAU8ADH0_9FIRM</name>
<evidence type="ECO:0000256" key="1">
    <source>
        <dbReference type="ARBA" id="ARBA00004985"/>
    </source>
</evidence>
<dbReference type="GO" id="GO:0050661">
    <property type="term" value="F:NADP binding"/>
    <property type="evidence" value="ECO:0007669"/>
    <property type="project" value="InterPro"/>
</dbReference>
<dbReference type="InterPro" id="IPR012134">
    <property type="entry name" value="Glu-5-SA_DH"/>
</dbReference>
<comment type="pathway">
    <text evidence="1 7">Amino-acid biosynthesis; L-proline biosynthesis; L-glutamate 5-semialdehyde from L-glutamate: step 2/2.</text>
</comment>
<comment type="subcellular location">
    <subcellularLocation>
        <location evidence="7">Cytoplasm</location>
    </subcellularLocation>
</comment>
<dbReference type="FunFam" id="3.40.309.10:FF:000006">
    <property type="entry name" value="Gamma-glutamyl phosphate reductase"/>
    <property type="match status" value="1"/>
</dbReference>
<dbReference type="NCBIfam" id="NF001221">
    <property type="entry name" value="PRK00197.1"/>
    <property type="match status" value="1"/>
</dbReference>
<dbReference type="EMBL" id="CP117826">
    <property type="protein sequence ID" value="XCC63586.1"/>
    <property type="molecule type" value="Genomic_DNA"/>
</dbReference>
<dbReference type="InterPro" id="IPR020593">
    <property type="entry name" value="G-glutamylP_reductase_CS"/>
</dbReference>
<evidence type="ECO:0000256" key="3">
    <source>
        <dbReference type="ARBA" id="ARBA00022650"/>
    </source>
</evidence>
<feature type="domain" description="Aldehyde dehydrogenase" evidence="8">
    <location>
        <begin position="313"/>
        <end position="375"/>
    </location>
</feature>
<proteinExistence type="inferred from homology"/>
<evidence type="ECO:0000256" key="6">
    <source>
        <dbReference type="ARBA" id="ARBA00049024"/>
    </source>
</evidence>
<dbReference type="GO" id="GO:0055129">
    <property type="term" value="P:L-proline biosynthetic process"/>
    <property type="evidence" value="ECO:0007669"/>
    <property type="project" value="UniProtKB-UniRule"/>
</dbReference>
<dbReference type="SUPFAM" id="SSF53720">
    <property type="entry name" value="ALDH-like"/>
    <property type="match status" value="1"/>
</dbReference>
<evidence type="ECO:0000259" key="8">
    <source>
        <dbReference type="Pfam" id="PF00171"/>
    </source>
</evidence>